<feature type="signal peptide" evidence="1">
    <location>
        <begin position="1"/>
        <end position="18"/>
    </location>
</feature>
<evidence type="ECO:0000313" key="2">
    <source>
        <dbReference type="EMBL" id="RZS99230.1"/>
    </source>
</evidence>
<comment type="caution">
    <text evidence="2">The sequence shown here is derived from an EMBL/GenBank/DDBJ whole genome shotgun (WGS) entry which is preliminary data.</text>
</comment>
<dbReference type="AlphaFoldDB" id="A0A4Q7PHG3"/>
<gene>
    <name evidence="2" type="ORF">EV197_0439</name>
</gene>
<dbReference type="EMBL" id="SGXE01000001">
    <property type="protein sequence ID" value="RZS99230.1"/>
    <property type="molecule type" value="Genomic_DNA"/>
</dbReference>
<sequence>MKDSCLIFFVFIFSNVFAQNENLSDEFNTSNLDATWSLFQEEYFETPVPVTSGRMQMVLDDALCNETCVWWQDSSAGFIYKTLTGDFDVATAVYAKQRTNPNEDVDRWTQLAGLMARDPASTTTGSENYVFNVAGIRFDTPSVELKSTTDNSSTIRAYTDNRNCCRSTDSAYGSYF</sequence>
<keyword evidence="1" id="KW-0732">Signal</keyword>
<evidence type="ECO:0000313" key="3">
    <source>
        <dbReference type="Proteomes" id="UP000292262"/>
    </source>
</evidence>
<keyword evidence="3" id="KW-1185">Reference proteome</keyword>
<accession>A0A4Q7PHG3</accession>
<name>A0A4Q7PHG3_9FLAO</name>
<protein>
    <submittedName>
        <fullName evidence="2">Uncharacterized protein</fullName>
    </submittedName>
</protein>
<dbReference type="Proteomes" id="UP000292262">
    <property type="component" value="Unassembled WGS sequence"/>
</dbReference>
<feature type="chain" id="PRO_5020810148" evidence="1">
    <location>
        <begin position="19"/>
        <end position="176"/>
    </location>
</feature>
<evidence type="ECO:0000256" key="1">
    <source>
        <dbReference type="SAM" id="SignalP"/>
    </source>
</evidence>
<proteinExistence type="predicted"/>
<reference evidence="2 3" key="1">
    <citation type="submission" date="2019-02" db="EMBL/GenBank/DDBJ databases">
        <title>Genomic Encyclopedia of Type Strains, Phase IV (KMG-IV): sequencing the most valuable type-strain genomes for metagenomic binning, comparative biology and taxonomic classification.</title>
        <authorList>
            <person name="Goeker M."/>
        </authorList>
    </citation>
    <scope>NUCLEOTIDE SEQUENCE [LARGE SCALE GENOMIC DNA]</scope>
    <source>
        <strain evidence="2 3">DSM 17196</strain>
    </source>
</reference>
<organism evidence="2 3">
    <name type="scientific">Aquimarina brevivitae</name>
    <dbReference type="NCBI Taxonomy" id="323412"/>
    <lineage>
        <taxon>Bacteria</taxon>
        <taxon>Pseudomonadati</taxon>
        <taxon>Bacteroidota</taxon>
        <taxon>Flavobacteriia</taxon>
        <taxon>Flavobacteriales</taxon>
        <taxon>Flavobacteriaceae</taxon>
        <taxon>Aquimarina</taxon>
    </lineage>
</organism>
<dbReference type="RefSeq" id="WP_165388977.1">
    <property type="nucleotide sequence ID" value="NZ_SGXE01000001.1"/>
</dbReference>